<dbReference type="InterPro" id="IPR043132">
    <property type="entry name" value="BCAT-like_C"/>
</dbReference>
<gene>
    <name evidence="2" type="ORF">U725_01063</name>
</gene>
<dbReference type="NCBIfam" id="TIGR00553">
    <property type="entry name" value="pabB"/>
    <property type="match status" value="1"/>
</dbReference>
<sequence length="628" mass="71747">MKEFIKKNVDIWKIFLKYYRSDEEIIFLHTSQVNENEYYSILAHKPYKKVSKYQGELFVDGLKRNISFPEAVDLLRSSLDEKPKDWSINPEILGFVSYEQDPACFAAYDELLLFNHKTNILHVAQFGKTDGDYWLSETIDDETFNPEEFKENQGAAAVFIEQSHDEYIASIKKLQDYMVAGDIYVANLTQQFEIWSDEKPFDIFKKTKEKIPAPFSSFLQYPEWKLTQISSSVERFVTIRDGALVSKPIKGTIARGENLLADELQKKRLSENEKERSELLMVTDLLRNDIARISEPFTLSVPKFAEIETFSYVHQLVTSITSKVKKDLTFSTFMTALFPGGSITGTPKKRALEIIKEVEKGPRGAYTGMQGWLNREMNLDMNIVIRTLVHDGETYQLGVGGGITFESDSEVEFEEILLKAKPFLQLFGIKEVPSPLFTTGLVKDGILLNMEGHVARLQKQYHHQHLEEKLKLFAQNVTDGVLRVSTDGDALASEIRPLPNSNELYRVKLSSFNDKASLLANFKLSGPDFQKVFRQEVLEAKKEGYQDVLFHINGFVSELSIGNFLAKRGDIYETPAKNALKGTYLDWFGKNYSLIYKDIAISDLKSYDTFYMTNAVRGLVEIEIDGIS</sequence>
<organism evidence="2 3">
    <name type="scientific">Lactococcus cremoris subsp. cremoris GE214</name>
    <dbReference type="NCBI Taxonomy" id="1415168"/>
    <lineage>
        <taxon>Bacteria</taxon>
        <taxon>Bacillati</taxon>
        <taxon>Bacillota</taxon>
        <taxon>Bacilli</taxon>
        <taxon>Lactobacillales</taxon>
        <taxon>Streptococcaceae</taxon>
        <taxon>Lactococcus</taxon>
        <taxon>Lactococcus cremoris subsp. cremoris</taxon>
    </lineage>
</organism>
<dbReference type="InterPro" id="IPR019999">
    <property type="entry name" value="Anth_synth_I-like"/>
</dbReference>
<dbReference type="EMBL" id="AZSI01000023">
    <property type="protein sequence ID" value="KEY62753.1"/>
    <property type="molecule type" value="Genomic_DNA"/>
</dbReference>
<dbReference type="AlphaFoldDB" id="A0A084ABS4"/>
<dbReference type="GO" id="GO:0008153">
    <property type="term" value="P:4-aminobenzoate biosynthetic process"/>
    <property type="evidence" value="ECO:0007669"/>
    <property type="project" value="TreeGrafter"/>
</dbReference>
<name>A0A084ABS4_LACLC</name>
<dbReference type="PANTHER" id="PTHR11236:SF18">
    <property type="entry name" value="AMINODEOXYCHORISMATE SYNTHASE"/>
    <property type="match status" value="1"/>
</dbReference>
<dbReference type="RefSeq" id="WP_042748071.1">
    <property type="nucleotide sequence ID" value="NZ_AZSI01000023.1"/>
</dbReference>
<dbReference type="Gene3D" id="3.60.120.10">
    <property type="entry name" value="Anthranilate synthase"/>
    <property type="match status" value="1"/>
</dbReference>
<evidence type="ECO:0000313" key="2">
    <source>
        <dbReference type="EMBL" id="KEY62753.1"/>
    </source>
</evidence>
<dbReference type="Pfam" id="PF01063">
    <property type="entry name" value="Aminotran_4"/>
    <property type="match status" value="1"/>
</dbReference>
<dbReference type="InterPro" id="IPR005802">
    <property type="entry name" value="ADC_synth_comp_1"/>
</dbReference>
<comment type="caution">
    <text evidence="2">The sequence shown here is derived from an EMBL/GenBank/DDBJ whole genome shotgun (WGS) entry which is preliminary data.</text>
</comment>
<dbReference type="InterPro" id="IPR001544">
    <property type="entry name" value="Aminotrans_IV"/>
</dbReference>
<dbReference type="GO" id="GO:0005737">
    <property type="term" value="C:cytoplasm"/>
    <property type="evidence" value="ECO:0007669"/>
    <property type="project" value="TreeGrafter"/>
</dbReference>
<dbReference type="PANTHER" id="PTHR11236">
    <property type="entry name" value="AMINOBENZOATE/ANTHRANILATE SYNTHASE"/>
    <property type="match status" value="1"/>
</dbReference>
<proteinExistence type="predicted"/>
<protein>
    <submittedName>
        <fullName evidence="2">p-aminobenzoate synthase component I</fullName>
    </submittedName>
</protein>
<dbReference type="InterPro" id="IPR005801">
    <property type="entry name" value="ADC_synthase"/>
</dbReference>
<dbReference type="Proteomes" id="UP000028401">
    <property type="component" value="Unassembled WGS sequence"/>
</dbReference>
<dbReference type="InterPro" id="IPR015890">
    <property type="entry name" value="Chorismate_C"/>
</dbReference>
<evidence type="ECO:0000313" key="3">
    <source>
        <dbReference type="Proteomes" id="UP000028401"/>
    </source>
</evidence>
<dbReference type="Gene3D" id="3.20.10.10">
    <property type="entry name" value="D-amino Acid Aminotransferase, subunit A, domain 2"/>
    <property type="match status" value="1"/>
</dbReference>
<dbReference type="InterPro" id="IPR036038">
    <property type="entry name" value="Aminotransferase-like"/>
</dbReference>
<dbReference type="GO" id="GO:0009396">
    <property type="term" value="P:folic acid-containing compound biosynthetic process"/>
    <property type="evidence" value="ECO:0007669"/>
    <property type="project" value="InterPro"/>
</dbReference>
<dbReference type="GO" id="GO:0046820">
    <property type="term" value="F:4-amino-4-deoxychorismate synthase activity"/>
    <property type="evidence" value="ECO:0007669"/>
    <property type="project" value="TreeGrafter"/>
</dbReference>
<feature type="domain" description="Chorismate-utilising enzyme C-terminal" evidence="1">
    <location>
        <begin position="164"/>
        <end position="419"/>
    </location>
</feature>
<dbReference type="SUPFAM" id="SSF56752">
    <property type="entry name" value="D-aminoacid aminotransferase-like PLP-dependent enzymes"/>
    <property type="match status" value="1"/>
</dbReference>
<evidence type="ECO:0000259" key="1">
    <source>
        <dbReference type="Pfam" id="PF00425"/>
    </source>
</evidence>
<dbReference type="SUPFAM" id="SSF56322">
    <property type="entry name" value="ADC synthase"/>
    <property type="match status" value="1"/>
</dbReference>
<reference evidence="2 3" key="1">
    <citation type="submission" date="2014-06" db="EMBL/GenBank/DDBJ databases">
        <title>Draft genome sequence of the putrescine producing strain Lactococcus lactis subsp cremoris GE214.</title>
        <authorList>
            <person name="Ladero V."/>
            <person name="Linares D.M."/>
            <person name="del Rio B."/>
            <person name="Mayo B."/>
            <person name="Martin M.C."/>
            <person name="Fernandez M."/>
            <person name="Alvarez M.A."/>
        </authorList>
    </citation>
    <scope>NUCLEOTIDE SEQUENCE [LARGE SCALE GENOMIC DNA]</scope>
    <source>
        <strain evidence="2 3">GE214</strain>
    </source>
</reference>
<dbReference type="GO" id="GO:0000162">
    <property type="term" value="P:L-tryptophan biosynthetic process"/>
    <property type="evidence" value="ECO:0007669"/>
    <property type="project" value="TreeGrafter"/>
</dbReference>
<dbReference type="Pfam" id="PF00425">
    <property type="entry name" value="Chorismate_bind"/>
    <property type="match status" value="1"/>
</dbReference>
<dbReference type="PRINTS" id="PR00095">
    <property type="entry name" value="ANTSNTHASEI"/>
</dbReference>
<accession>A0A084ABS4</accession>
<dbReference type="PATRIC" id="fig|1415168.3.peg.1129"/>